<accession>A0A8B7ZTN9</accession>
<dbReference type="OrthoDB" id="1898716at2759"/>
<dbReference type="Pfam" id="PF00319">
    <property type="entry name" value="SRF-TF"/>
    <property type="match status" value="1"/>
</dbReference>
<keyword evidence="7" id="KW-0804">Transcription</keyword>
<evidence type="ECO:0000259" key="10">
    <source>
        <dbReference type="PROSITE" id="PS50066"/>
    </source>
</evidence>
<feature type="region of interest" description="Disordered" evidence="9">
    <location>
        <begin position="34"/>
        <end position="64"/>
    </location>
</feature>
<comment type="subcellular location">
    <subcellularLocation>
        <location evidence="1">Nucleus</location>
    </subcellularLocation>
</comment>
<dbReference type="InterPro" id="IPR002100">
    <property type="entry name" value="TF_MADSbox"/>
</dbReference>
<keyword evidence="5" id="KW-0805">Transcription regulation</keyword>
<keyword evidence="11" id="KW-1185">Reference proteome</keyword>
<evidence type="ECO:0000313" key="11">
    <source>
        <dbReference type="Proteomes" id="UP000694845"/>
    </source>
</evidence>
<dbReference type="InterPro" id="IPR019787">
    <property type="entry name" value="Znf_PHD-finger"/>
</dbReference>
<name>A0A8B7ZTN9_ACAPL</name>
<dbReference type="SUPFAM" id="SSF55455">
    <property type="entry name" value="SRF-like"/>
    <property type="match status" value="1"/>
</dbReference>
<evidence type="ECO:0000256" key="2">
    <source>
        <dbReference type="ARBA" id="ARBA00022723"/>
    </source>
</evidence>
<dbReference type="OMA" id="PCAICKK"/>
<feature type="compositionally biased region" description="Polar residues" evidence="9">
    <location>
        <begin position="159"/>
        <end position="169"/>
    </location>
</feature>
<feature type="region of interest" description="Disordered" evidence="9">
    <location>
        <begin position="126"/>
        <end position="172"/>
    </location>
</feature>
<proteinExistence type="predicted"/>
<keyword evidence="8" id="KW-0539">Nucleus</keyword>
<dbReference type="AlphaFoldDB" id="A0A8B7ZTN9"/>
<evidence type="ECO:0000256" key="7">
    <source>
        <dbReference type="ARBA" id="ARBA00023163"/>
    </source>
</evidence>
<evidence type="ECO:0000313" key="12">
    <source>
        <dbReference type="RefSeq" id="XP_022108938.1"/>
    </source>
</evidence>
<evidence type="ECO:0000256" key="9">
    <source>
        <dbReference type="SAM" id="MobiDB-lite"/>
    </source>
</evidence>
<evidence type="ECO:0000256" key="6">
    <source>
        <dbReference type="ARBA" id="ARBA00023125"/>
    </source>
</evidence>
<dbReference type="SMART" id="SM00432">
    <property type="entry name" value="MADS"/>
    <property type="match status" value="1"/>
</dbReference>
<dbReference type="GO" id="GO:0008270">
    <property type="term" value="F:zinc ion binding"/>
    <property type="evidence" value="ECO:0007669"/>
    <property type="project" value="UniProtKB-KW"/>
</dbReference>
<dbReference type="InterPro" id="IPR036879">
    <property type="entry name" value="TF_MADSbox_sf"/>
</dbReference>
<evidence type="ECO:0000256" key="5">
    <source>
        <dbReference type="ARBA" id="ARBA00023015"/>
    </source>
</evidence>
<keyword evidence="6" id="KW-0238">DNA-binding</keyword>
<dbReference type="GO" id="GO:0005634">
    <property type="term" value="C:nucleus"/>
    <property type="evidence" value="ECO:0007669"/>
    <property type="project" value="UniProtKB-SubCell"/>
</dbReference>
<keyword evidence="3" id="KW-0863">Zinc-finger</keyword>
<dbReference type="Pfam" id="PF00628">
    <property type="entry name" value="PHD"/>
    <property type="match status" value="1"/>
</dbReference>
<dbReference type="PROSITE" id="PS50066">
    <property type="entry name" value="MADS_BOX_2"/>
    <property type="match status" value="1"/>
</dbReference>
<keyword evidence="2" id="KW-0479">Metal-binding</keyword>
<evidence type="ECO:0000256" key="3">
    <source>
        <dbReference type="ARBA" id="ARBA00022771"/>
    </source>
</evidence>
<dbReference type="Proteomes" id="UP000694845">
    <property type="component" value="Unplaced"/>
</dbReference>
<dbReference type="KEGG" id="aplc:110989109"/>
<keyword evidence="4" id="KW-0862">Zinc</keyword>
<dbReference type="GO" id="GO:0046983">
    <property type="term" value="F:protein dimerization activity"/>
    <property type="evidence" value="ECO:0007669"/>
    <property type="project" value="InterPro"/>
</dbReference>
<dbReference type="SUPFAM" id="SSF57903">
    <property type="entry name" value="FYVE/PHD zinc finger"/>
    <property type="match status" value="1"/>
</dbReference>
<dbReference type="InterPro" id="IPR011011">
    <property type="entry name" value="Znf_FYVE_PHD"/>
</dbReference>
<evidence type="ECO:0000256" key="4">
    <source>
        <dbReference type="ARBA" id="ARBA00022833"/>
    </source>
</evidence>
<dbReference type="SMART" id="SM00249">
    <property type="entry name" value="PHD"/>
    <property type="match status" value="1"/>
</dbReference>
<organism evidence="11 12">
    <name type="scientific">Acanthaster planci</name>
    <name type="common">Crown-of-thorns starfish</name>
    <dbReference type="NCBI Taxonomy" id="133434"/>
    <lineage>
        <taxon>Eukaryota</taxon>
        <taxon>Metazoa</taxon>
        <taxon>Echinodermata</taxon>
        <taxon>Eleutherozoa</taxon>
        <taxon>Asterozoa</taxon>
        <taxon>Asteroidea</taxon>
        <taxon>Valvatacea</taxon>
        <taxon>Valvatida</taxon>
        <taxon>Acanthasteridae</taxon>
        <taxon>Acanthaster</taxon>
    </lineage>
</organism>
<dbReference type="GO" id="GO:0003677">
    <property type="term" value="F:DNA binding"/>
    <property type="evidence" value="ECO:0007669"/>
    <property type="project" value="UniProtKB-KW"/>
</dbReference>
<sequence>MNTLDVVSIMARHLRSQDAEEQITVCDDEATAPEHSISCAQSTEPVLESPPKKRHPNHHVGPIDLSYEEDSQRRCKSFFKRRKTIFDKANQLTSICGASVSIMLKSQAGHLYEYRSGEFQPDGVAGMPMISVQQGPTPRGRPRKTPAKSKNDESEQDEQAGTCSSSSACHQPIGKKTPCAVCKKRNTWLACQKPGCNFWAHARCLGFVALAPTDMSNVKFFCPKHIPAS</sequence>
<dbReference type="Gene3D" id="3.40.1810.10">
    <property type="entry name" value="Transcription factor, MADS-box"/>
    <property type="match status" value="1"/>
</dbReference>
<dbReference type="InterPro" id="IPR001965">
    <property type="entry name" value="Znf_PHD"/>
</dbReference>
<feature type="domain" description="MADS-box" evidence="10">
    <location>
        <begin position="58"/>
        <end position="118"/>
    </location>
</feature>
<dbReference type="InterPro" id="IPR013083">
    <property type="entry name" value="Znf_RING/FYVE/PHD"/>
</dbReference>
<evidence type="ECO:0000256" key="1">
    <source>
        <dbReference type="ARBA" id="ARBA00004123"/>
    </source>
</evidence>
<dbReference type="Gene3D" id="3.30.40.10">
    <property type="entry name" value="Zinc/RING finger domain, C3HC4 (zinc finger)"/>
    <property type="match status" value="1"/>
</dbReference>
<evidence type="ECO:0000256" key="8">
    <source>
        <dbReference type="ARBA" id="ARBA00023242"/>
    </source>
</evidence>
<dbReference type="RefSeq" id="XP_022108938.1">
    <property type="nucleotide sequence ID" value="XM_022253246.1"/>
</dbReference>
<protein>
    <submittedName>
        <fullName evidence="12">Uncharacterized protein LOC110989109 isoform X1</fullName>
    </submittedName>
</protein>
<reference evidence="12" key="1">
    <citation type="submission" date="2025-08" db="UniProtKB">
        <authorList>
            <consortium name="RefSeq"/>
        </authorList>
    </citation>
    <scope>IDENTIFICATION</scope>
</reference>
<gene>
    <name evidence="12" type="primary">LOC110989109</name>
</gene>
<dbReference type="GeneID" id="110989109"/>
<dbReference type="PRINTS" id="PR00404">
    <property type="entry name" value="MADSDOMAIN"/>
</dbReference>